<gene>
    <name evidence="1" type="ORF">METZ01_LOCUS312197</name>
</gene>
<name>A0A382NDS3_9ZZZZ</name>
<organism evidence="1">
    <name type="scientific">marine metagenome</name>
    <dbReference type="NCBI Taxonomy" id="408172"/>
    <lineage>
        <taxon>unclassified sequences</taxon>
        <taxon>metagenomes</taxon>
        <taxon>ecological metagenomes</taxon>
    </lineage>
</organism>
<feature type="non-terminal residue" evidence="1">
    <location>
        <position position="1"/>
    </location>
</feature>
<accession>A0A382NDS3</accession>
<reference evidence="1" key="1">
    <citation type="submission" date="2018-05" db="EMBL/GenBank/DDBJ databases">
        <authorList>
            <person name="Lanie J.A."/>
            <person name="Ng W.-L."/>
            <person name="Kazmierczak K.M."/>
            <person name="Andrzejewski T.M."/>
            <person name="Davidsen T.M."/>
            <person name="Wayne K.J."/>
            <person name="Tettelin H."/>
            <person name="Glass J.I."/>
            <person name="Rusch D."/>
            <person name="Podicherti R."/>
            <person name="Tsui H.-C.T."/>
            <person name="Winkler M.E."/>
        </authorList>
    </citation>
    <scope>NUCLEOTIDE SEQUENCE</scope>
</reference>
<proteinExistence type="predicted"/>
<sequence length="141" mass="16443">KPPVSFRDDHTEYIPEYGSIIYTVWDSDDKFIYVGVGGVGKKRDPRSRINQHRNGGRSGDQFCVYIQDYFIIPDLLRKNHPKIQKGSLDKMTKDFIQKHLSYRFVIIKDIKRKELINVEEKIKRGVFGFSPPVLNGVPDSW</sequence>
<evidence type="ECO:0000313" key="1">
    <source>
        <dbReference type="EMBL" id="SVC59343.1"/>
    </source>
</evidence>
<evidence type="ECO:0008006" key="2">
    <source>
        <dbReference type="Google" id="ProtNLM"/>
    </source>
</evidence>
<dbReference type="EMBL" id="UINC01099796">
    <property type="protein sequence ID" value="SVC59343.1"/>
    <property type="molecule type" value="Genomic_DNA"/>
</dbReference>
<dbReference type="AlphaFoldDB" id="A0A382NDS3"/>
<protein>
    <recommendedName>
        <fullName evidence="2">GIY-YIG domain-containing protein</fullName>
    </recommendedName>
</protein>